<reference evidence="3" key="1">
    <citation type="journal article" date="2019" name="Int. J. Syst. Evol. Microbiol.">
        <title>The Global Catalogue of Microorganisms (GCM) 10K type strain sequencing project: providing services to taxonomists for standard genome sequencing and annotation.</title>
        <authorList>
            <consortium name="The Broad Institute Genomics Platform"/>
            <consortium name="The Broad Institute Genome Sequencing Center for Infectious Disease"/>
            <person name="Wu L."/>
            <person name="Ma J."/>
        </authorList>
    </citation>
    <scope>NUCLEOTIDE SEQUENCE [LARGE SCALE GENOMIC DNA]</scope>
    <source>
        <strain evidence="3">CCM 8979</strain>
    </source>
</reference>
<comment type="caution">
    <text evidence="2">The sequence shown here is derived from an EMBL/GenBank/DDBJ whole genome shotgun (WGS) entry which is preliminary data.</text>
</comment>
<evidence type="ECO:0000256" key="1">
    <source>
        <dbReference type="SAM" id="Phobius"/>
    </source>
</evidence>
<feature type="transmembrane region" description="Helical" evidence="1">
    <location>
        <begin position="12"/>
        <end position="30"/>
    </location>
</feature>
<keyword evidence="1" id="KW-0812">Transmembrane</keyword>
<name>A0ABW4D8E0_9LACO</name>
<feature type="transmembrane region" description="Helical" evidence="1">
    <location>
        <begin position="99"/>
        <end position="119"/>
    </location>
</feature>
<dbReference type="RefSeq" id="WP_203646658.1">
    <property type="nucleotide sequence ID" value="NZ_BOLN01000010.1"/>
</dbReference>
<feature type="transmembrane region" description="Helical" evidence="1">
    <location>
        <begin position="125"/>
        <end position="148"/>
    </location>
</feature>
<dbReference type="Proteomes" id="UP001597189">
    <property type="component" value="Unassembled WGS sequence"/>
</dbReference>
<dbReference type="EMBL" id="JBHTOD010000010">
    <property type="protein sequence ID" value="MFD1456443.1"/>
    <property type="molecule type" value="Genomic_DNA"/>
</dbReference>
<keyword evidence="1" id="KW-0472">Membrane</keyword>
<accession>A0ABW4D8E0</accession>
<gene>
    <name evidence="2" type="ORF">ACFQ44_12315</name>
</gene>
<evidence type="ECO:0000313" key="3">
    <source>
        <dbReference type="Proteomes" id="UP001597189"/>
    </source>
</evidence>
<proteinExistence type="predicted"/>
<keyword evidence="1" id="KW-1133">Transmembrane helix</keyword>
<organism evidence="2 3">
    <name type="scientific">Levilactobacillus lanxiensis</name>
    <dbReference type="NCBI Taxonomy" id="2799568"/>
    <lineage>
        <taxon>Bacteria</taxon>
        <taxon>Bacillati</taxon>
        <taxon>Bacillota</taxon>
        <taxon>Bacilli</taxon>
        <taxon>Lactobacillales</taxon>
        <taxon>Lactobacillaceae</taxon>
        <taxon>Levilactobacillus</taxon>
    </lineage>
</organism>
<evidence type="ECO:0000313" key="2">
    <source>
        <dbReference type="EMBL" id="MFD1456443.1"/>
    </source>
</evidence>
<sequence length="158" mass="17713">MTKQTRDYWQQFFGDIILVMVTLQLAMMLLEWDGEWAWRFLAVAGFAVAAIGLSAVSLGHLFWHNPRSLTTEQTADWLYLLNEHSANPVQNWWTWSKGLLGGLAILMVAISFSADLINLPPTTNLFLGLDSAAIALGIVGVNILRWLLTRGRRTARKG</sequence>
<protein>
    <submittedName>
        <fullName evidence="2">Uncharacterized protein</fullName>
    </submittedName>
</protein>
<keyword evidence="3" id="KW-1185">Reference proteome</keyword>
<feature type="transmembrane region" description="Helical" evidence="1">
    <location>
        <begin position="36"/>
        <end position="63"/>
    </location>
</feature>